<dbReference type="EMBL" id="CM042054">
    <property type="protein sequence ID" value="KAI3707467.1"/>
    <property type="molecule type" value="Genomic_DNA"/>
</dbReference>
<comment type="caution">
    <text evidence="1">The sequence shown here is derived from an EMBL/GenBank/DDBJ whole genome shotgun (WGS) entry which is preliminary data.</text>
</comment>
<sequence>MPMFERPSKRTIVAFSMVVGDSPGEGGECRGKGEEKQRCQCLNDRQNERSLLFLWLSEMHLIVEWRQREAGRVGQPHLDKKLFWLLSNCHLPLFKYPLLLPPTPPVHTNFNQFLPFTPTSLMSNNFKVQLPDSCLWVY</sequence>
<evidence type="ECO:0000313" key="1">
    <source>
        <dbReference type="EMBL" id="KAI3707467.1"/>
    </source>
</evidence>
<reference evidence="2" key="1">
    <citation type="journal article" date="2022" name="Mol. Ecol. Resour.">
        <title>The genomes of chicory, endive, great burdock and yacon provide insights into Asteraceae palaeo-polyploidization history and plant inulin production.</title>
        <authorList>
            <person name="Fan W."/>
            <person name="Wang S."/>
            <person name="Wang H."/>
            <person name="Wang A."/>
            <person name="Jiang F."/>
            <person name="Liu H."/>
            <person name="Zhao H."/>
            <person name="Xu D."/>
            <person name="Zhang Y."/>
        </authorList>
    </citation>
    <scope>NUCLEOTIDE SEQUENCE [LARGE SCALE GENOMIC DNA]</scope>
    <source>
        <strain evidence="2">cv. Niubang</strain>
    </source>
</reference>
<evidence type="ECO:0000313" key="2">
    <source>
        <dbReference type="Proteomes" id="UP001055879"/>
    </source>
</evidence>
<dbReference type="Proteomes" id="UP001055879">
    <property type="component" value="Linkage Group LG08"/>
</dbReference>
<name>A0ACB9AB86_ARCLA</name>
<keyword evidence="2" id="KW-1185">Reference proteome</keyword>
<proteinExistence type="predicted"/>
<accession>A0ACB9AB86</accession>
<gene>
    <name evidence="1" type="ORF">L6452_26015</name>
</gene>
<reference evidence="1 2" key="2">
    <citation type="journal article" date="2022" name="Mol. Ecol. Resour.">
        <title>The genomes of chicory, endive, great burdock and yacon provide insights into Asteraceae paleo-polyploidization history and plant inulin production.</title>
        <authorList>
            <person name="Fan W."/>
            <person name="Wang S."/>
            <person name="Wang H."/>
            <person name="Wang A."/>
            <person name="Jiang F."/>
            <person name="Liu H."/>
            <person name="Zhao H."/>
            <person name="Xu D."/>
            <person name="Zhang Y."/>
        </authorList>
    </citation>
    <scope>NUCLEOTIDE SEQUENCE [LARGE SCALE GENOMIC DNA]</scope>
    <source>
        <strain evidence="2">cv. Niubang</strain>
    </source>
</reference>
<protein>
    <submittedName>
        <fullName evidence="1">Uncharacterized protein</fullName>
    </submittedName>
</protein>
<organism evidence="1 2">
    <name type="scientific">Arctium lappa</name>
    <name type="common">Greater burdock</name>
    <name type="synonym">Lappa major</name>
    <dbReference type="NCBI Taxonomy" id="4217"/>
    <lineage>
        <taxon>Eukaryota</taxon>
        <taxon>Viridiplantae</taxon>
        <taxon>Streptophyta</taxon>
        <taxon>Embryophyta</taxon>
        <taxon>Tracheophyta</taxon>
        <taxon>Spermatophyta</taxon>
        <taxon>Magnoliopsida</taxon>
        <taxon>eudicotyledons</taxon>
        <taxon>Gunneridae</taxon>
        <taxon>Pentapetalae</taxon>
        <taxon>asterids</taxon>
        <taxon>campanulids</taxon>
        <taxon>Asterales</taxon>
        <taxon>Asteraceae</taxon>
        <taxon>Carduoideae</taxon>
        <taxon>Cardueae</taxon>
        <taxon>Arctiinae</taxon>
        <taxon>Arctium</taxon>
    </lineage>
</organism>